<comment type="caution">
    <text evidence="1">The sequence shown here is derived from an EMBL/GenBank/DDBJ whole genome shotgun (WGS) entry which is preliminary data.</text>
</comment>
<organism evidence="1 2">
    <name type="scientific">Papaver atlanticum</name>
    <dbReference type="NCBI Taxonomy" id="357466"/>
    <lineage>
        <taxon>Eukaryota</taxon>
        <taxon>Viridiplantae</taxon>
        <taxon>Streptophyta</taxon>
        <taxon>Embryophyta</taxon>
        <taxon>Tracheophyta</taxon>
        <taxon>Spermatophyta</taxon>
        <taxon>Magnoliopsida</taxon>
        <taxon>Ranunculales</taxon>
        <taxon>Papaveraceae</taxon>
        <taxon>Papaveroideae</taxon>
        <taxon>Papaver</taxon>
    </lineage>
</organism>
<dbReference type="AlphaFoldDB" id="A0AAD4SIN9"/>
<evidence type="ECO:0000313" key="2">
    <source>
        <dbReference type="Proteomes" id="UP001202328"/>
    </source>
</evidence>
<dbReference type="PANTHER" id="PTHR33284:SF1">
    <property type="entry name" value="RIBOSOMAL PROTEIN L25_GLN-TRNA SYNTHETASE, ANTI-CODON-BINDING DOMAIN-CONTAINING PROTEIN"/>
    <property type="match status" value="1"/>
</dbReference>
<dbReference type="PANTHER" id="PTHR33284">
    <property type="entry name" value="RIBOSOMAL PROTEIN L25/GLN-TRNA SYNTHETASE, ANTI-CODON-BINDING DOMAIN-CONTAINING PROTEIN"/>
    <property type="match status" value="1"/>
</dbReference>
<dbReference type="GO" id="GO:0003735">
    <property type="term" value="F:structural constituent of ribosome"/>
    <property type="evidence" value="ECO:0007669"/>
    <property type="project" value="InterPro"/>
</dbReference>
<evidence type="ECO:0000313" key="1">
    <source>
        <dbReference type="EMBL" id="KAI3909602.1"/>
    </source>
</evidence>
<keyword evidence="2" id="KW-1185">Reference proteome</keyword>
<dbReference type="GO" id="GO:0022625">
    <property type="term" value="C:cytosolic large ribosomal subunit"/>
    <property type="evidence" value="ECO:0007669"/>
    <property type="project" value="TreeGrafter"/>
</dbReference>
<accession>A0AAD4SIN9</accession>
<name>A0AAD4SIN9_9MAGN</name>
<protein>
    <submittedName>
        <fullName evidence="1">Uncharacterized protein</fullName>
    </submittedName>
</protein>
<proteinExistence type="predicted"/>
<dbReference type="GO" id="GO:0006412">
    <property type="term" value="P:translation"/>
    <property type="evidence" value="ECO:0007669"/>
    <property type="project" value="InterPro"/>
</dbReference>
<gene>
    <name evidence="1" type="ORF">MKW98_014019</name>
</gene>
<sequence>MFESRLFDLEFKSDFESDEIIEKVMVLPRQLHLDAGTDAILNFTFLRASSNALLKINVHLVCPKHTDNLHYLFVCPADLSFIIFDVLVCKSYISFSISCYFMPSMSSFRFNF</sequence>
<dbReference type="Proteomes" id="UP001202328">
    <property type="component" value="Unassembled WGS sequence"/>
</dbReference>
<dbReference type="InterPro" id="IPR020930">
    <property type="entry name" value="Ribosomal_uL5_bac-type"/>
</dbReference>
<reference evidence="1" key="1">
    <citation type="submission" date="2022-04" db="EMBL/GenBank/DDBJ databases">
        <title>A functionally conserved STORR gene fusion in Papaver species that diverged 16.8 million years ago.</title>
        <authorList>
            <person name="Catania T."/>
        </authorList>
    </citation>
    <scope>NUCLEOTIDE SEQUENCE</scope>
    <source>
        <strain evidence="1">S-188037</strain>
    </source>
</reference>
<dbReference type="EMBL" id="JAJJMB010010315">
    <property type="protein sequence ID" value="KAI3909602.1"/>
    <property type="molecule type" value="Genomic_DNA"/>
</dbReference>
<dbReference type="GO" id="GO:0008097">
    <property type="term" value="F:5S rRNA binding"/>
    <property type="evidence" value="ECO:0007669"/>
    <property type="project" value="TreeGrafter"/>
</dbReference>